<accession>A0A7J7IGK7</accession>
<reference evidence="1 2" key="1">
    <citation type="journal article" date="2020" name="J. Phycol.">
        <title>Comparative genome analysis reveals Cyanidiococcus gen. nov., a new extremophilic red algal genus sister to Cyanidioschyzon (Cyanidioschyzonaceae, Rhodophyta).</title>
        <authorList>
            <person name="Liu S.-L."/>
            <person name="Chiang Y.-R."/>
            <person name="Yoon H.S."/>
            <person name="Fu H.-Y."/>
        </authorList>
    </citation>
    <scope>NUCLEOTIDE SEQUENCE [LARGE SCALE GENOMIC DNA]</scope>
    <source>
        <strain evidence="1 2">THAL066</strain>
    </source>
</reference>
<evidence type="ECO:0000313" key="2">
    <source>
        <dbReference type="Proteomes" id="UP000530660"/>
    </source>
</evidence>
<sequence length="156" mass="17049">MKVASKATRIALRVPGKECFGARNAQRGAVEPSNAPSVATYPNAWYSIEARDGPWCRHLSVDPNNETHEIHGTICAGHARYPQEIVLIASSLESSASGLFKGRTSTKSYGQPIMTGVFLTKFALPTVEERAAPITVVVVAEERTTRDGWLSCYREQ</sequence>
<proteinExistence type="predicted"/>
<keyword evidence="2" id="KW-1185">Reference proteome</keyword>
<dbReference type="EMBL" id="VWRR01000013">
    <property type="protein sequence ID" value="KAF6001657.1"/>
    <property type="molecule type" value="Genomic_DNA"/>
</dbReference>
<organism evidence="1 2">
    <name type="scientific">Cyanidiococcus yangmingshanensis</name>
    <dbReference type="NCBI Taxonomy" id="2690220"/>
    <lineage>
        <taxon>Eukaryota</taxon>
        <taxon>Rhodophyta</taxon>
        <taxon>Bangiophyceae</taxon>
        <taxon>Cyanidiales</taxon>
        <taxon>Cyanidiaceae</taxon>
        <taxon>Cyanidiococcus</taxon>
    </lineage>
</organism>
<dbReference type="AlphaFoldDB" id="A0A7J7IGK7"/>
<dbReference type="Proteomes" id="UP000530660">
    <property type="component" value="Unassembled WGS sequence"/>
</dbReference>
<protein>
    <submittedName>
        <fullName evidence="1">Uncharacterized protein</fullName>
    </submittedName>
</protein>
<name>A0A7J7IGK7_9RHOD</name>
<evidence type="ECO:0000313" key="1">
    <source>
        <dbReference type="EMBL" id="KAF6001657.1"/>
    </source>
</evidence>
<gene>
    <name evidence="1" type="ORF">F1559_000929</name>
</gene>
<comment type="caution">
    <text evidence="1">The sequence shown here is derived from an EMBL/GenBank/DDBJ whole genome shotgun (WGS) entry which is preliminary data.</text>
</comment>